<name>A0A850QYR0_9LACO</name>
<dbReference type="InterPro" id="IPR013825">
    <property type="entry name" value="Topo_IA_cen_sub2"/>
</dbReference>
<organism evidence="1 2">
    <name type="scientific">Bombilactobacillus apium</name>
    <dbReference type="NCBI Taxonomy" id="2675299"/>
    <lineage>
        <taxon>Bacteria</taxon>
        <taxon>Bacillati</taxon>
        <taxon>Bacillota</taxon>
        <taxon>Bacilli</taxon>
        <taxon>Lactobacillales</taxon>
        <taxon>Lactobacillaceae</taxon>
        <taxon>Bombilactobacillus</taxon>
    </lineage>
</organism>
<sequence length="173" mass="19978">MYFADESAKSLQVAFEKIITISSQAQDGDYLKAQERSKWDFTSMQLTRASTTVARSAGYDVKSIRQGRLKSVIVRRIYDQMEAIKRYVKQPFYQVKFKDQNGHIFTSSDDDQPTFIQKNICKAELTKYHETQVSSTIKTRAPEPLLDLFSLAAKLTPPNNLMTYCLRLKQLFK</sequence>
<evidence type="ECO:0000313" key="2">
    <source>
        <dbReference type="Proteomes" id="UP000563523"/>
    </source>
</evidence>
<dbReference type="InterPro" id="IPR013824">
    <property type="entry name" value="Topo_IA_cen_sub1"/>
</dbReference>
<dbReference type="Gene3D" id="2.70.20.10">
    <property type="entry name" value="Topoisomerase I, domain 3"/>
    <property type="match status" value="1"/>
</dbReference>
<proteinExistence type="predicted"/>
<dbReference type="AlphaFoldDB" id="A0A850QYR0"/>
<dbReference type="InterPro" id="IPR023405">
    <property type="entry name" value="Topo_IA_core_domain"/>
</dbReference>
<dbReference type="EMBL" id="JABZEC010000001">
    <property type="protein sequence ID" value="NVY95869.1"/>
    <property type="molecule type" value="Genomic_DNA"/>
</dbReference>
<protein>
    <submittedName>
        <fullName evidence="1">Uncharacterized protein</fullName>
    </submittedName>
</protein>
<evidence type="ECO:0000313" key="1">
    <source>
        <dbReference type="EMBL" id="NVY95869.1"/>
    </source>
</evidence>
<dbReference type="Proteomes" id="UP000563523">
    <property type="component" value="Unassembled WGS sequence"/>
</dbReference>
<dbReference type="Gene3D" id="1.10.460.10">
    <property type="entry name" value="Topoisomerase I, domain 2"/>
    <property type="match status" value="1"/>
</dbReference>
<dbReference type="RefSeq" id="WP_176942033.1">
    <property type="nucleotide sequence ID" value="NZ_JABZEC010000001.1"/>
</dbReference>
<reference evidence="1 2" key="1">
    <citation type="submission" date="2020-06" db="EMBL/GenBank/DDBJ databases">
        <authorList>
            <person name="Kang J."/>
        </authorList>
    </citation>
    <scope>NUCLEOTIDE SEQUENCE [LARGE SCALE GENOMIC DNA]</scope>
    <source>
        <strain evidence="1 2">DCY120</strain>
    </source>
</reference>
<keyword evidence="2" id="KW-1185">Reference proteome</keyword>
<accession>A0A850QYR0</accession>
<dbReference type="SUPFAM" id="SSF56712">
    <property type="entry name" value="Prokaryotic type I DNA topoisomerase"/>
    <property type="match status" value="1"/>
</dbReference>
<gene>
    <name evidence="1" type="ORF">HU830_01425</name>
</gene>
<comment type="caution">
    <text evidence="1">The sequence shown here is derived from an EMBL/GenBank/DDBJ whole genome shotgun (WGS) entry which is preliminary data.</text>
</comment>